<evidence type="ECO:0000256" key="1">
    <source>
        <dbReference type="PROSITE-ProRule" id="PRU00047"/>
    </source>
</evidence>
<keyword evidence="5" id="KW-1185">Reference proteome</keyword>
<dbReference type="Pfam" id="PF14392">
    <property type="entry name" value="zf-CCHC_4"/>
    <property type="match status" value="1"/>
</dbReference>
<feature type="compositionally biased region" description="Basic and acidic residues" evidence="2">
    <location>
        <begin position="497"/>
        <end position="512"/>
    </location>
</feature>
<reference evidence="4" key="1">
    <citation type="submission" date="2018-11" db="EMBL/GenBank/DDBJ databases">
        <authorList>
            <person name="Grassa J C."/>
        </authorList>
    </citation>
    <scope>NUCLEOTIDE SEQUENCE [LARGE SCALE GENOMIC DNA]</scope>
</reference>
<dbReference type="PANTHER" id="PTHR31286:SF167">
    <property type="entry name" value="OS09G0268800 PROTEIN"/>
    <property type="match status" value="1"/>
</dbReference>
<keyword evidence="1" id="KW-0863">Zinc-finger</keyword>
<proteinExistence type="predicted"/>
<dbReference type="PANTHER" id="PTHR31286">
    <property type="entry name" value="GLYCINE-RICH CELL WALL STRUCTURAL PROTEIN 1.8-LIKE"/>
    <property type="match status" value="1"/>
</dbReference>
<dbReference type="InterPro" id="IPR025836">
    <property type="entry name" value="Zn_knuckle_CX2CX4HX4C"/>
</dbReference>
<dbReference type="AlphaFoldDB" id="A0A803P122"/>
<dbReference type="InterPro" id="IPR001878">
    <property type="entry name" value="Znf_CCHC"/>
</dbReference>
<evidence type="ECO:0000256" key="2">
    <source>
        <dbReference type="SAM" id="MobiDB-lite"/>
    </source>
</evidence>
<protein>
    <recommendedName>
        <fullName evidence="3">CCHC-type domain-containing protein</fullName>
    </recommendedName>
</protein>
<dbReference type="InterPro" id="IPR040256">
    <property type="entry name" value="At4g02000-like"/>
</dbReference>
<feature type="region of interest" description="Disordered" evidence="2">
    <location>
        <begin position="553"/>
        <end position="576"/>
    </location>
</feature>
<dbReference type="PROSITE" id="PS50158">
    <property type="entry name" value="ZF_CCHC"/>
    <property type="match status" value="1"/>
</dbReference>
<dbReference type="GO" id="GO:0008270">
    <property type="term" value="F:zinc ion binding"/>
    <property type="evidence" value="ECO:0007669"/>
    <property type="project" value="UniProtKB-KW"/>
</dbReference>
<dbReference type="EnsemblPlants" id="evm.model.02.438">
    <property type="protein sequence ID" value="cds.evm.model.02.438"/>
    <property type="gene ID" value="evm.TU.02.438"/>
</dbReference>
<name>A0A803P122_CANSA</name>
<feature type="region of interest" description="Disordered" evidence="2">
    <location>
        <begin position="496"/>
        <end position="540"/>
    </location>
</feature>
<evidence type="ECO:0000259" key="3">
    <source>
        <dbReference type="PROSITE" id="PS50158"/>
    </source>
</evidence>
<dbReference type="Proteomes" id="UP000596661">
    <property type="component" value="Chromosome 2"/>
</dbReference>
<keyword evidence="1" id="KW-0862">Zinc</keyword>
<dbReference type="EMBL" id="UZAU01000108">
    <property type="status" value="NOT_ANNOTATED_CDS"/>
    <property type="molecule type" value="Genomic_DNA"/>
</dbReference>
<organism evidence="4 5">
    <name type="scientific">Cannabis sativa</name>
    <name type="common">Hemp</name>
    <name type="synonym">Marijuana</name>
    <dbReference type="NCBI Taxonomy" id="3483"/>
    <lineage>
        <taxon>Eukaryota</taxon>
        <taxon>Viridiplantae</taxon>
        <taxon>Streptophyta</taxon>
        <taxon>Embryophyta</taxon>
        <taxon>Tracheophyta</taxon>
        <taxon>Spermatophyta</taxon>
        <taxon>Magnoliopsida</taxon>
        <taxon>eudicotyledons</taxon>
        <taxon>Gunneridae</taxon>
        <taxon>Pentapetalae</taxon>
        <taxon>rosids</taxon>
        <taxon>fabids</taxon>
        <taxon>Rosales</taxon>
        <taxon>Cannabaceae</taxon>
        <taxon>Cannabis</taxon>
    </lineage>
</organism>
<accession>A0A803P122</accession>
<feature type="domain" description="CCHC-type" evidence="3">
    <location>
        <begin position="165"/>
        <end position="179"/>
    </location>
</feature>
<feature type="compositionally biased region" description="Low complexity" evidence="2">
    <location>
        <begin position="567"/>
        <end position="576"/>
    </location>
</feature>
<reference evidence="4" key="2">
    <citation type="submission" date="2021-03" db="UniProtKB">
        <authorList>
            <consortium name="EnsemblPlants"/>
        </authorList>
    </citation>
    <scope>IDENTIFICATION</scope>
</reference>
<dbReference type="Gramene" id="evm.model.02.438">
    <property type="protein sequence ID" value="cds.evm.model.02.438"/>
    <property type="gene ID" value="evm.TU.02.438"/>
</dbReference>
<evidence type="ECO:0000313" key="5">
    <source>
        <dbReference type="Proteomes" id="UP000596661"/>
    </source>
</evidence>
<sequence>MIMYNQNRKVANNYKRLGPRNISNAILGTTNIPNCFELGFARAEDRAWASDNGPWCVRGYSFILKAWGPKKSLSGSFDSTRIWMQIHNLPRDYFSVENGKLLGGKAGKVIKVELDEGAPALWSKFLKILIELNVNLPLFSGCFFELESGGHSWIQFKYERLGIFCYNCGILGHQRRGCPLSSPVTVANDVGIPYPLFGPWLSVASSYLDVFAGANSFSPSQVSSSQIGRGANRRLSLPSAMSGGRRSLYRPTMVGRGSKQMVKVTEFNVGEDDGQKVTLNFPSYNLNHIDQPLMLTNESAQVDGLIREDIGLAFSSSGPTNVSKKDPKRLGVSTGPCKLQEKVIGGVGLLNFYNDQEEGTDGAINVGQDANGPLCRAINSSKCNSIIGNLEHGPAITTNSNESSICGQEVNFHHDEKLALTNFFQAQGTLLEELKKFGNFDLYEIKSIGGDIGVPTASEVNERTTPFKKRKFDEASTSLCSRPWKLLRPHPWAIRDFPLDSEGRANDTKVTEDEPSEEVSLSNNDFTGPDEWKTKGKNVISSRPMEGTFVVEESGSFGSARSHTPVEETTTPPQEP</sequence>
<evidence type="ECO:0000313" key="4">
    <source>
        <dbReference type="EnsemblPlants" id="cds.evm.model.02.438"/>
    </source>
</evidence>
<keyword evidence="1" id="KW-0479">Metal-binding</keyword>
<dbReference type="GO" id="GO:0003676">
    <property type="term" value="F:nucleic acid binding"/>
    <property type="evidence" value="ECO:0007669"/>
    <property type="project" value="InterPro"/>
</dbReference>